<dbReference type="EMBL" id="JBHUMK010000019">
    <property type="protein sequence ID" value="MFD2608813.1"/>
    <property type="molecule type" value="Genomic_DNA"/>
</dbReference>
<keyword evidence="5 10" id="KW-1133">Transmembrane helix</keyword>
<dbReference type="EC" id="2.3.1.275" evidence="11"/>
<comment type="caution">
    <text evidence="11">The sequence shown here is derived from an EMBL/GenBank/DDBJ whole genome shotgun (WGS) entry which is preliminary data.</text>
</comment>
<evidence type="ECO:0000256" key="7">
    <source>
        <dbReference type="ARBA" id="ARBA00023136"/>
    </source>
</evidence>
<evidence type="ECO:0000313" key="11">
    <source>
        <dbReference type="EMBL" id="MFD2608813.1"/>
    </source>
</evidence>
<dbReference type="GO" id="GO:0016746">
    <property type="term" value="F:acyltransferase activity"/>
    <property type="evidence" value="ECO:0007669"/>
    <property type="project" value="UniProtKB-KW"/>
</dbReference>
<dbReference type="Pfam" id="PF02660">
    <property type="entry name" value="G3P_acyltransf"/>
    <property type="match status" value="1"/>
</dbReference>
<dbReference type="NCBIfam" id="NF010978">
    <property type="entry name" value="PRK14401.1"/>
    <property type="match status" value="1"/>
</dbReference>
<proteinExistence type="predicted"/>
<protein>
    <submittedName>
        <fullName evidence="11">Glycerol-3-phosphate acyltransferase</fullName>
        <ecNumber evidence="11">2.3.1.275</ecNumber>
    </submittedName>
</protein>
<feature type="transmembrane region" description="Helical" evidence="10">
    <location>
        <begin position="43"/>
        <end position="68"/>
    </location>
</feature>
<keyword evidence="12" id="KW-1185">Reference proteome</keyword>
<keyword evidence="8" id="KW-0594">Phospholipid biosynthesis</keyword>
<keyword evidence="4 10" id="KW-0812">Transmembrane</keyword>
<name>A0ABW5P118_9DEIO</name>
<keyword evidence="6" id="KW-0443">Lipid metabolism</keyword>
<evidence type="ECO:0000256" key="10">
    <source>
        <dbReference type="SAM" id="Phobius"/>
    </source>
</evidence>
<dbReference type="Proteomes" id="UP001597475">
    <property type="component" value="Unassembled WGS sequence"/>
</dbReference>
<dbReference type="PANTHER" id="PTHR30309">
    <property type="entry name" value="INNER MEMBRANE PROTEIN YGIH"/>
    <property type="match status" value="1"/>
</dbReference>
<keyword evidence="2" id="KW-0444">Lipid biosynthesis</keyword>
<keyword evidence="1" id="KW-1003">Cell membrane</keyword>
<evidence type="ECO:0000256" key="5">
    <source>
        <dbReference type="ARBA" id="ARBA00022989"/>
    </source>
</evidence>
<dbReference type="RefSeq" id="WP_386843670.1">
    <property type="nucleotide sequence ID" value="NZ_JBHUMK010000019.1"/>
</dbReference>
<keyword evidence="11" id="KW-0012">Acyltransferase</keyword>
<evidence type="ECO:0000256" key="1">
    <source>
        <dbReference type="ARBA" id="ARBA00022475"/>
    </source>
</evidence>
<keyword evidence="7 10" id="KW-0472">Membrane</keyword>
<organism evidence="11 12">
    <name type="scientific">Deinococcus taklimakanensis</name>
    <dbReference type="NCBI Taxonomy" id="536443"/>
    <lineage>
        <taxon>Bacteria</taxon>
        <taxon>Thermotogati</taxon>
        <taxon>Deinococcota</taxon>
        <taxon>Deinococci</taxon>
        <taxon>Deinococcales</taxon>
        <taxon>Deinococcaceae</taxon>
        <taxon>Deinococcus</taxon>
    </lineage>
</organism>
<dbReference type="PANTHER" id="PTHR30309:SF0">
    <property type="entry name" value="GLYCEROL-3-PHOSPHATE ACYLTRANSFERASE-RELATED"/>
    <property type="match status" value="1"/>
</dbReference>
<evidence type="ECO:0000256" key="9">
    <source>
        <dbReference type="ARBA" id="ARBA00023264"/>
    </source>
</evidence>
<keyword evidence="9" id="KW-1208">Phospholipid metabolism</keyword>
<evidence type="ECO:0000256" key="3">
    <source>
        <dbReference type="ARBA" id="ARBA00022679"/>
    </source>
</evidence>
<dbReference type="InterPro" id="IPR003811">
    <property type="entry name" value="G3P_acylTferase_PlsY"/>
</dbReference>
<gene>
    <name evidence="11" type="ORF">ACFSR9_05070</name>
</gene>
<feature type="transmembrane region" description="Helical" evidence="10">
    <location>
        <begin position="104"/>
        <end position="130"/>
    </location>
</feature>
<feature type="transmembrane region" description="Helical" evidence="10">
    <location>
        <begin position="142"/>
        <end position="161"/>
    </location>
</feature>
<accession>A0ABW5P118</accession>
<evidence type="ECO:0000256" key="4">
    <source>
        <dbReference type="ARBA" id="ARBA00022692"/>
    </source>
</evidence>
<evidence type="ECO:0000313" key="12">
    <source>
        <dbReference type="Proteomes" id="UP001597475"/>
    </source>
</evidence>
<sequence>MFAVLVAALSYLLGSVVMGVLYSRARGADIRERDLPGGSGTYRQYGAAAAALVTLGDILKGVLAALLARALTPDTTWVAPLFVVLGHCYPVFHAFRGGGGIAPLMGALTVLAPTALVGMLASAAVVIPLYRATLQQRLKLNAVPFATAVAVPLGLLLAARTGGLSDLLAGAAAMAVRALHLLASPKPAGPA</sequence>
<evidence type="ECO:0000256" key="8">
    <source>
        <dbReference type="ARBA" id="ARBA00023209"/>
    </source>
</evidence>
<feature type="transmembrane region" description="Helical" evidence="10">
    <location>
        <begin position="75"/>
        <end position="92"/>
    </location>
</feature>
<evidence type="ECO:0000256" key="6">
    <source>
        <dbReference type="ARBA" id="ARBA00023098"/>
    </source>
</evidence>
<keyword evidence="3 11" id="KW-0808">Transferase</keyword>
<dbReference type="SMART" id="SM01207">
    <property type="entry name" value="G3P_acyltransf"/>
    <property type="match status" value="1"/>
</dbReference>
<reference evidence="12" key="1">
    <citation type="journal article" date="2019" name="Int. J. Syst. Evol. Microbiol.">
        <title>The Global Catalogue of Microorganisms (GCM) 10K type strain sequencing project: providing services to taxonomists for standard genome sequencing and annotation.</title>
        <authorList>
            <consortium name="The Broad Institute Genomics Platform"/>
            <consortium name="The Broad Institute Genome Sequencing Center for Infectious Disease"/>
            <person name="Wu L."/>
            <person name="Ma J."/>
        </authorList>
    </citation>
    <scope>NUCLEOTIDE SEQUENCE [LARGE SCALE GENOMIC DNA]</scope>
    <source>
        <strain evidence="12">KCTC 33842</strain>
    </source>
</reference>
<evidence type="ECO:0000256" key="2">
    <source>
        <dbReference type="ARBA" id="ARBA00022516"/>
    </source>
</evidence>